<name>A0A520S171_9GAMM</name>
<accession>A0A520S171</accession>
<evidence type="ECO:0000313" key="3">
    <source>
        <dbReference type="Proteomes" id="UP000320404"/>
    </source>
</evidence>
<dbReference type="InterPro" id="IPR016040">
    <property type="entry name" value="NAD(P)-bd_dom"/>
</dbReference>
<proteinExistence type="predicted"/>
<dbReference type="InterPro" id="IPR036291">
    <property type="entry name" value="NAD(P)-bd_dom_sf"/>
</dbReference>
<dbReference type="PANTHER" id="PTHR12126:SF11">
    <property type="entry name" value="NADH DEHYDROGENASE [UBIQUINONE] 1 ALPHA SUBCOMPLEX SUBUNIT 9, MITOCHONDRIAL"/>
    <property type="match status" value="1"/>
</dbReference>
<evidence type="ECO:0000259" key="1">
    <source>
        <dbReference type="Pfam" id="PF13460"/>
    </source>
</evidence>
<reference evidence="2 3" key="1">
    <citation type="submission" date="2019-02" db="EMBL/GenBank/DDBJ databases">
        <title>Prokaryotic population dynamics and viral predation in marine succession experiment using metagenomics: the confinement effect.</title>
        <authorList>
            <person name="Haro-Moreno J.M."/>
            <person name="Rodriguez-Valera F."/>
            <person name="Lopez-Perez M."/>
        </authorList>
    </citation>
    <scope>NUCLEOTIDE SEQUENCE [LARGE SCALE GENOMIC DNA]</scope>
    <source>
        <strain evidence="2">MED-G158</strain>
    </source>
</reference>
<feature type="domain" description="NAD(P)-binding" evidence="1">
    <location>
        <begin position="7"/>
        <end position="154"/>
    </location>
</feature>
<comment type="caution">
    <text evidence="2">The sequence shown here is derived from an EMBL/GenBank/DDBJ whole genome shotgun (WGS) entry which is preliminary data.</text>
</comment>
<organism evidence="2 3">
    <name type="scientific">OM182 bacterium</name>
    <dbReference type="NCBI Taxonomy" id="2510334"/>
    <lineage>
        <taxon>Bacteria</taxon>
        <taxon>Pseudomonadati</taxon>
        <taxon>Pseudomonadota</taxon>
        <taxon>Gammaproteobacteria</taxon>
        <taxon>OMG group</taxon>
        <taxon>OM182 clade</taxon>
    </lineage>
</organism>
<evidence type="ECO:0000313" key="2">
    <source>
        <dbReference type="EMBL" id="RZO76204.1"/>
    </source>
</evidence>
<gene>
    <name evidence="2" type="ORF">EVA69_03290</name>
</gene>
<dbReference type="GO" id="GO:0044877">
    <property type="term" value="F:protein-containing complex binding"/>
    <property type="evidence" value="ECO:0007669"/>
    <property type="project" value="TreeGrafter"/>
</dbReference>
<dbReference type="Proteomes" id="UP000320404">
    <property type="component" value="Unassembled WGS sequence"/>
</dbReference>
<dbReference type="InterPro" id="IPR051207">
    <property type="entry name" value="ComplexI_NDUFA9_subunit"/>
</dbReference>
<protein>
    <submittedName>
        <fullName evidence="2">NAD-dependent epimerase/dehydratase family protein</fullName>
    </submittedName>
</protein>
<sequence>MKISITGANSSVGINLLGHLSEIEGMEVIAGVRSNSAFASLPQSPAVTPTTISYDDSASLEQALAGTDCVIHLAGILIENKHSNYASANVAATAAVVEAAKAMSVKHIIFISVVGASASSSNAYFRSKGAAEELVLNSGLAGTVVRTPILMGPGTAGASSLIGTASSGQAKVLGGGDYSMRPLDTDDLSSALIKLATKEAEGSQVFELVGPEAIAYKDLIKKTAGLMGKEVEVGSVPVLFAKIGAAIGSTIKGGGITPTVIDVITMNEVVSQNADSQIGISLTPLQDTLTKILNNE</sequence>
<dbReference type="AlphaFoldDB" id="A0A520S171"/>
<dbReference type="SUPFAM" id="SSF51735">
    <property type="entry name" value="NAD(P)-binding Rossmann-fold domains"/>
    <property type="match status" value="1"/>
</dbReference>
<dbReference type="Gene3D" id="3.40.50.720">
    <property type="entry name" value="NAD(P)-binding Rossmann-like Domain"/>
    <property type="match status" value="1"/>
</dbReference>
<dbReference type="PANTHER" id="PTHR12126">
    <property type="entry name" value="NADH-UBIQUINONE OXIDOREDUCTASE 39 KDA SUBUNIT-RELATED"/>
    <property type="match status" value="1"/>
</dbReference>
<dbReference type="Pfam" id="PF13460">
    <property type="entry name" value="NAD_binding_10"/>
    <property type="match status" value="1"/>
</dbReference>
<dbReference type="EMBL" id="SHAH01000036">
    <property type="protein sequence ID" value="RZO76204.1"/>
    <property type="molecule type" value="Genomic_DNA"/>
</dbReference>